<feature type="domain" description="Fibronectin type-III" evidence="9">
    <location>
        <begin position="603"/>
        <end position="703"/>
    </location>
</feature>
<dbReference type="PROSITE" id="PS50853">
    <property type="entry name" value="FN3"/>
    <property type="match status" value="12"/>
</dbReference>
<dbReference type="Gene3D" id="2.60.40.10">
    <property type="entry name" value="Immunoglobulins"/>
    <property type="match status" value="13"/>
</dbReference>
<dbReference type="FunFam" id="2.60.40.10:FF:000551">
    <property type="entry name" value="Protogenin A"/>
    <property type="match status" value="1"/>
</dbReference>
<comment type="caution">
    <text evidence="10">The sequence shown here is derived from an EMBL/GenBank/DDBJ whole genome shotgun (WGS) entry which is preliminary data.</text>
</comment>
<feature type="domain" description="Fibronectin type-III" evidence="9">
    <location>
        <begin position="796"/>
        <end position="890"/>
    </location>
</feature>
<dbReference type="PANTHER" id="PTHR46957">
    <property type="entry name" value="CYTOKINE RECEPTOR"/>
    <property type="match status" value="1"/>
</dbReference>
<keyword evidence="5" id="KW-1133">Transmembrane helix</keyword>
<feature type="domain" description="Fibronectin type-III" evidence="9">
    <location>
        <begin position="1296"/>
        <end position="1393"/>
    </location>
</feature>
<feature type="domain" description="Fibronectin type-III" evidence="9">
    <location>
        <begin position="994"/>
        <end position="1088"/>
    </location>
</feature>
<dbReference type="STRING" id="46731.A0A3M6UXY9"/>
<evidence type="ECO:0000256" key="6">
    <source>
        <dbReference type="ARBA" id="ARBA00023136"/>
    </source>
</evidence>
<feature type="domain" description="Fibronectin type-III" evidence="9">
    <location>
        <begin position="1093"/>
        <end position="1191"/>
    </location>
</feature>
<dbReference type="InterPro" id="IPR050713">
    <property type="entry name" value="RTP_Phos/Ushers"/>
</dbReference>
<keyword evidence="2" id="KW-0812">Transmembrane</keyword>
<evidence type="ECO:0000256" key="8">
    <source>
        <dbReference type="SAM" id="MobiDB-lite"/>
    </source>
</evidence>
<dbReference type="FunFam" id="2.60.40.10:FF:000093">
    <property type="entry name" value="Down syndrome cell adhesion molecule, isoform B"/>
    <property type="match status" value="1"/>
</dbReference>
<feature type="domain" description="Fibronectin type-III" evidence="9">
    <location>
        <begin position="895"/>
        <end position="989"/>
    </location>
</feature>
<evidence type="ECO:0000313" key="10">
    <source>
        <dbReference type="EMBL" id="RMX58477.1"/>
    </source>
</evidence>
<keyword evidence="4" id="KW-0677">Repeat</keyword>
<dbReference type="OrthoDB" id="5985842at2759"/>
<dbReference type="SMART" id="SM00060">
    <property type="entry name" value="FN3"/>
    <property type="match status" value="13"/>
</dbReference>
<keyword evidence="7" id="KW-1015">Disulfide bond</keyword>
<dbReference type="PANTHER" id="PTHR46957:SF6">
    <property type="entry name" value="PROTEIN-TYROSINE-PHOSPHATASE"/>
    <property type="match status" value="1"/>
</dbReference>
<feature type="domain" description="Fibronectin type-III" evidence="9">
    <location>
        <begin position="159"/>
        <end position="253"/>
    </location>
</feature>
<dbReference type="SUPFAM" id="SSF49265">
    <property type="entry name" value="Fibronectin type III"/>
    <property type="match status" value="7"/>
</dbReference>
<evidence type="ECO:0000256" key="1">
    <source>
        <dbReference type="ARBA" id="ARBA00004479"/>
    </source>
</evidence>
<evidence type="ECO:0000256" key="4">
    <source>
        <dbReference type="ARBA" id="ARBA00022737"/>
    </source>
</evidence>
<keyword evidence="6" id="KW-0472">Membrane</keyword>
<evidence type="ECO:0000259" key="9">
    <source>
        <dbReference type="PROSITE" id="PS50853"/>
    </source>
</evidence>
<comment type="subcellular location">
    <subcellularLocation>
        <location evidence="1">Membrane</location>
        <topology evidence="1">Single-pass type I membrane protein</topology>
    </subcellularLocation>
</comment>
<feature type="compositionally biased region" description="Polar residues" evidence="8">
    <location>
        <begin position="334"/>
        <end position="344"/>
    </location>
</feature>
<evidence type="ECO:0000256" key="3">
    <source>
        <dbReference type="ARBA" id="ARBA00022729"/>
    </source>
</evidence>
<proteinExistence type="predicted"/>
<feature type="domain" description="Fibronectin type-III" evidence="9">
    <location>
        <begin position="358"/>
        <end position="456"/>
    </location>
</feature>
<reference evidence="10 11" key="1">
    <citation type="journal article" date="2018" name="Sci. Rep.">
        <title>Comparative analysis of the Pocillopora damicornis genome highlights role of immune system in coral evolution.</title>
        <authorList>
            <person name="Cunning R."/>
            <person name="Bay R.A."/>
            <person name="Gillette P."/>
            <person name="Baker A.C."/>
            <person name="Traylor-Knowles N."/>
        </authorList>
    </citation>
    <scope>NUCLEOTIDE SEQUENCE [LARGE SCALE GENOMIC DNA]</scope>
    <source>
        <strain evidence="10">RSMAS</strain>
        <tissue evidence="10">Whole animal</tissue>
    </source>
</reference>
<feature type="domain" description="Fibronectin type-III" evidence="9">
    <location>
        <begin position="60"/>
        <end position="154"/>
    </location>
</feature>
<evidence type="ECO:0000256" key="2">
    <source>
        <dbReference type="ARBA" id="ARBA00022692"/>
    </source>
</evidence>
<feature type="domain" description="Fibronectin type-III" evidence="9">
    <location>
        <begin position="496"/>
        <end position="598"/>
    </location>
</feature>
<accession>A0A3M6UXY9</accession>
<protein>
    <recommendedName>
        <fullName evidence="9">Fibronectin type-III domain-containing protein</fullName>
    </recommendedName>
</protein>
<dbReference type="GO" id="GO:0043235">
    <property type="term" value="C:receptor complex"/>
    <property type="evidence" value="ECO:0007669"/>
    <property type="project" value="TreeGrafter"/>
</dbReference>
<dbReference type="InterPro" id="IPR036116">
    <property type="entry name" value="FN3_sf"/>
</dbReference>
<evidence type="ECO:0000256" key="5">
    <source>
        <dbReference type="ARBA" id="ARBA00022989"/>
    </source>
</evidence>
<dbReference type="InterPro" id="IPR003961">
    <property type="entry name" value="FN3_dom"/>
</dbReference>
<dbReference type="Proteomes" id="UP000275408">
    <property type="component" value="Unassembled WGS sequence"/>
</dbReference>
<dbReference type="GO" id="GO:0016020">
    <property type="term" value="C:membrane"/>
    <property type="evidence" value="ECO:0007669"/>
    <property type="project" value="UniProtKB-SubCell"/>
</dbReference>
<dbReference type="Pfam" id="PF00041">
    <property type="entry name" value="fn3"/>
    <property type="match status" value="13"/>
</dbReference>
<sequence>MLATLPGGNTLIRSLRSKDLWDPKSVNVTSGVFYISPLRLLPWKTKYLMFFLFNSEPSAPPTNVAGQIISSTSISVTWDEVPAAEQNGIITNYNISYHSLTEKHSSSATVDYVARQMTLTGLREFVNYSITVFASTVVGNGPASDPIIVSTSEDKPSAPPANIRGHNTSSTSILVEWREVPPADQNGVILTYTISYQSLTQNDIRSKTVASTTKILNLTGLKKFVYYNITLFASTVKGNGKASDPILVITDQDKPSAAPLNVRGHNTSSTSILVEWDDVPAFDQNGIITSYKITYQSQSENHNGSDIAGPNDRQKELTDLREYVNYDITVRASTSKGDGPNSSPAIVFRTDQDRPSGAPLNLRPINTTSTSIFVMWDEVLPDEQNGIIISYNVSYRAIPEAGSAGPFFSKLVTAPTRHVNLTGLTKDMHYNVSVLASTIKGKGSYSNPETFRTNEDSKSVFFNNVTFENKLTRYSFLLIITSCDDIKKIRSVVPEAPADVKLVTKGSKTVDISWMAGFKRNSTIQNYTVEIRIDKENFSDVGCQGTLSNGSCVLSNSSTSASLTGLFPFTKYFIRVFATNAVGSSKSSSIVNVTTDEEEPSSSPQSVQASSKNSTSVSVSWAAVSKDHRNGIIKGYKVIYQALPDGKNAIRFINISNKHQDKEQDITLGDLVKFTSYSVRVLAFTVVGEGPLSKVKIVQTQQDKPSAAPLNVTGHNTSSTSILVVYGDVPAFDQNGIIKNYTITYRSLTEGHNGSAIAGPSDRQKELTNLREYVDYEITVLASTSKGDGPQKPSAAPLNVTGHNTSSTSILVVYGDIPAFDQNGIITSYTITYQSLTEGNNGSAIAGPNDRQKELTNLREYVDYEITVLASTSKGYGPQSSPILVSTDEDKPTAAPLYVRGHNTSSTSILVEWDDVPAFDQNGIITNYTITYRSLTEGHNGSAMAGPSDLQKELTDLKEYVDYDITVLASTSKGDGPGSSPILVSTDEDKPAAAPLYVRGHNTSSTSILVEWDDVPAFDQNGIITNYTITYRSLTEGHNGSAIAGPYDRQKELTGLREYVDYDITVLASTSKGDGPQSSPILVSTDQDEPSAAPLNLRSINATSTSILVMWDEVLPYEKNGIIIRYNVSYQAIPEAGSAGPIYTIIVKAPTRQVNLTVLTKDMYYNISVLASTIKGDGIYSSPKTFRTKEDRPSAPPQNVIGYNTSSTSIRVTWNEVPEDKKHGDIEYYTILYKKMTDISYKSVPITPMSRRFIELKGLNMYTFYDIKVSAATHVGSGPASDPIKVRTDQDVPSTAPTLVSVQTLNSTSIQVKWLAVPEESTHGIPTRYTIYYAYSDGKVDTKVVTPVKDPITYQEVVSGLKESTEYSFQVSLSTAKGEGPLSVSKSSATEGVCKWPKSFFHSICMYYQQQRILTRLV</sequence>
<organism evidence="10 11">
    <name type="scientific">Pocillopora damicornis</name>
    <name type="common">Cauliflower coral</name>
    <name type="synonym">Millepora damicornis</name>
    <dbReference type="NCBI Taxonomy" id="46731"/>
    <lineage>
        <taxon>Eukaryota</taxon>
        <taxon>Metazoa</taxon>
        <taxon>Cnidaria</taxon>
        <taxon>Anthozoa</taxon>
        <taxon>Hexacorallia</taxon>
        <taxon>Scleractinia</taxon>
        <taxon>Astrocoeniina</taxon>
        <taxon>Pocilloporidae</taxon>
        <taxon>Pocillopora</taxon>
    </lineage>
</organism>
<name>A0A3M6UXY9_POCDA</name>
<evidence type="ECO:0000313" key="11">
    <source>
        <dbReference type="Proteomes" id="UP000275408"/>
    </source>
</evidence>
<dbReference type="FunFam" id="2.60.40.10:FF:000028">
    <property type="entry name" value="Neuronal cell adhesion molecule"/>
    <property type="match status" value="6"/>
</dbReference>
<gene>
    <name evidence="10" type="ORF">pdam_00022154</name>
</gene>
<dbReference type="EMBL" id="RCHS01000505">
    <property type="protein sequence ID" value="RMX58477.1"/>
    <property type="molecule type" value="Genomic_DNA"/>
</dbReference>
<keyword evidence="3" id="KW-0732">Signal</keyword>
<dbReference type="InterPro" id="IPR013783">
    <property type="entry name" value="Ig-like_fold"/>
</dbReference>
<feature type="domain" description="Fibronectin type-III" evidence="9">
    <location>
        <begin position="1196"/>
        <end position="1291"/>
    </location>
</feature>
<keyword evidence="11" id="KW-1185">Reference proteome</keyword>
<feature type="domain" description="Fibronectin type-III" evidence="9">
    <location>
        <begin position="258"/>
        <end position="353"/>
    </location>
</feature>
<evidence type="ECO:0000256" key="7">
    <source>
        <dbReference type="ARBA" id="ARBA00023157"/>
    </source>
</evidence>
<feature type="region of interest" description="Disordered" evidence="8">
    <location>
        <begin position="334"/>
        <end position="362"/>
    </location>
</feature>
<dbReference type="CDD" id="cd00063">
    <property type="entry name" value="FN3"/>
    <property type="match status" value="13"/>
</dbReference>